<evidence type="ECO:0000256" key="4">
    <source>
        <dbReference type="SAM" id="MobiDB-lite"/>
    </source>
</evidence>
<dbReference type="OrthoDB" id="2014829at2759"/>
<evidence type="ECO:0000256" key="2">
    <source>
        <dbReference type="ARBA" id="ARBA00023242"/>
    </source>
</evidence>
<feature type="region of interest" description="Disordered" evidence="4">
    <location>
        <begin position="1"/>
        <end position="24"/>
    </location>
</feature>
<dbReference type="AlphaFoldDB" id="A0A0Q3PZQ6"/>
<dbReference type="Proteomes" id="UP000008810">
    <property type="component" value="Chromosome 3"/>
</dbReference>
<reference evidence="6 7" key="1">
    <citation type="journal article" date="2010" name="Nature">
        <title>Genome sequencing and analysis of the model grass Brachypodium distachyon.</title>
        <authorList>
            <consortium name="International Brachypodium Initiative"/>
        </authorList>
    </citation>
    <scope>NUCLEOTIDE SEQUENCE [LARGE SCALE GENOMIC DNA]</scope>
    <source>
        <strain evidence="6">Bd21</strain>
        <strain evidence="7">cv. Bd21</strain>
    </source>
</reference>
<reference evidence="7" key="3">
    <citation type="submission" date="2018-08" db="UniProtKB">
        <authorList>
            <consortium name="EnsemblPlants"/>
        </authorList>
    </citation>
    <scope>IDENTIFICATION</scope>
    <source>
        <strain evidence="7">cv. Bd21</strain>
    </source>
</reference>
<protein>
    <recommendedName>
        <fullName evidence="3">AT-hook motif nuclear-localized protein</fullName>
    </recommendedName>
</protein>
<dbReference type="STRING" id="15368.A0A0Q3PZQ6"/>
<gene>
    <name evidence="7" type="primary">LOC100824915</name>
    <name evidence="6" type="ORF">BRADI_3g13871v3</name>
</gene>
<sequence length="394" mass="39753">MEADKSGEVSATATAAGPSPSPVVVSSEATVSFQPQSSPAAAAAVERGFSGGGVLVPPPGMAMGGGGLAAAKVGGKKRGRPRKYGPDGSLIRPLNATPISASAPMLAAAVSPGQYTPASAVGAAMKRGRGSRPLDFSSSTAAMAKPYHHYQQPPPPQQTQQQFGFHFDSIGDMVACSAGGNFTPHIITVAPGEDVTMKVISFSQQGPRAICILSANGVISNVTLRQPDSSGGTLTYEGRFELLSLSGSFMPTESNGARSRSGGMSVSLASPDGRVVGGGVAGLLVAASPVQIVVGTFLPSYQMEQKPKKARVDAAAAAPVLIHTPPAVPLSSAETHSGEQQGQQHSSAAPRTTNVVTSAYSADQSWPPAVVQPAPVVDSSRTSSGDLKLTASGA</sequence>
<dbReference type="EMBL" id="CM000882">
    <property type="protein sequence ID" value="KQJ94889.1"/>
    <property type="molecule type" value="Genomic_DNA"/>
</dbReference>
<keyword evidence="8" id="KW-1185">Reference proteome</keyword>
<reference evidence="6" key="2">
    <citation type="submission" date="2017-06" db="EMBL/GenBank/DDBJ databases">
        <title>WGS assembly of Brachypodium distachyon.</title>
        <authorList>
            <consortium name="The International Brachypodium Initiative"/>
            <person name="Lucas S."/>
            <person name="Harmon-Smith M."/>
            <person name="Lail K."/>
            <person name="Tice H."/>
            <person name="Grimwood J."/>
            <person name="Bruce D."/>
            <person name="Barry K."/>
            <person name="Shu S."/>
            <person name="Lindquist E."/>
            <person name="Wang M."/>
            <person name="Pitluck S."/>
            <person name="Vogel J.P."/>
            <person name="Garvin D.F."/>
            <person name="Mockler T.C."/>
            <person name="Schmutz J."/>
            <person name="Rokhsar D."/>
            <person name="Bevan M.W."/>
        </authorList>
    </citation>
    <scope>NUCLEOTIDE SEQUENCE</scope>
    <source>
        <strain evidence="6">Bd21</strain>
    </source>
</reference>
<feature type="compositionally biased region" description="Low complexity" evidence="4">
    <location>
        <begin position="367"/>
        <end position="377"/>
    </location>
</feature>
<comment type="function">
    <text evidence="3">Transcription factor that specifically binds AT-rich DNA sequences related to the nuclear matrix attachment regions (MARs).</text>
</comment>
<dbReference type="InterPro" id="IPR005175">
    <property type="entry name" value="PPC_dom"/>
</dbReference>
<comment type="domain">
    <text evidence="3">The PPC domain mediates interactions between AHL proteins.</text>
</comment>
<dbReference type="GO" id="GO:0003680">
    <property type="term" value="F:minor groove of adenine-thymine-rich DNA binding"/>
    <property type="evidence" value="ECO:0007669"/>
    <property type="project" value="UniProtKB-UniRule"/>
</dbReference>
<evidence type="ECO:0000259" key="5">
    <source>
        <dbReference type="PROSITE" id="PS51742"/>
    </source>
</evidence>
<dbReference type="InterPro" id="IPR039605">
    <property type="entry name" value="AHL"/>
</dbReference>
<evidence type="ECO:0000256" key="3">
    <source>
        <dbReference type="RuleBase" id="RU367031"/>
    </source>
</evidence>
<keyword evidence="3" id="KW-0804">Transcription</keyword>
<dbReference type="Gramene" id="KQJ94889">
    <property type="protein sequence ID" value="KQJ94889"/>
    <property type="gene ID" value="BRADI_3g13871v3"/>
</dbReference>
<feature type="compositionally biased region" description="Low complexity" evidence="4">
    <location>
        <begin position="338"/>
        <end position="347"/>
    </location>
</feature>
<feature type="region of interest" description="Disordered" evidence="4">
    <location>
        <begin position="71"/>
        <end position="90"/>
    </location>
</feature>
<evidence type="ECO:0000313" key="8">
    <source>
        <dbReference type="Proteomes" id="UP000008810"/>
    </source>
</evidence>
<feature type="compositionally biased region" description="Basic residues" evidence="4">
    <location>
        <begin position="74"/>
        <end position="83"/>
    </location>
</feature>
<dbReference type="Pfam" id="PF03479">
    <property type="entry name" value="PCC"/>
    <property type="match status" value="1"/>
</dbReference>
<dbReference type="GO" id="GO:0005634">
    <property type="term" value="C:nucleus"/>
    <property type="evidence" value="ECO:0007669"/>
    <property type="project" value="UniProtKB-SubCell"/>
</dbReference>
<dbReference type="EnsemblPlants" id="KQJ94889">
    <property type="protein sequence ID" value="KQJ94889"/>
    <property type="gene ID" value="BRADI_3g13871v3"/>
</dbReference>
<feature type="region of interest" description="Disordered" evidence="4">
    <location>
        <begin position="327"/>
        <end position="394"/>
    </location>
</feature>
<keyword evidence="3" id="KW-0805">Transcription regulation</keyword>
<dbReference type="GeneID" id="100824915"/>
<dbReference type="PROSITE" id="PS51742">
    <property type="entry name" value="PPC"/>
    <property type="match status" value="1"/>
</dbReference>
<accession>A0A0Q3PZQ6</accession>
<feature type="compositionally biased region" description="Polar residues" evidence="4">
    <location>
        <begin position="349"/>
        <end position="364"/>
    </location>
</feature>
<proteinExistence type="predicted"/>
<dbReference type="CDD" id="cd11378">
    <property type="entry name" value="DUF296"/>
    <property type="match status" value="1"/>
</dbReference>
<keyword evidence="2 3" id="KW-0539">Nucleus</keyword>
<dbReference type="KEGG" id="bdi:100824915"/>
<dbReference type="SUPFAM" id="SSF117856">
    <property type="entry name" value="AF0104/ALDC/Ptd012-like"/>
    <property type="match status" value="1"/>
</dbReference>
<dbReference type="RefSeq" id="XP_014755577.1">
    <property type="nucleotide sequence ID" value="XM_014900091.2"/>
</dbReference>
<dbReference type="FunFam" id="3.30.1330.80:FF:000003">
    <property type="entry name" value="AT-hook motif nuclear-localized protein 1-like"/>
    <property type="match status" value="1"/>
</dbReference>
<dbReference type="Gene3D" id="3.30.1330.80">
    <property type="entry name" value="Hypothetical protein, similar to alpha- acetolactate decarboxylase, domain 2"/>
    <property type="match status" value="1"/>
</dbReference>
<feature type="compositionally biased region" description="Low complexity" evidence="4">
    <location>
        <begin position="9"/>
        <end position="24"/>
    </location>
</feature>
<feature type="domain" description="PPC" evidence="5">
    <location>
        <begin position="179"/>
        <end position="320"/>
    </location>
</feature>
<organism evidence="6">
    <name type="scientific">Brachypodium distachyon</name>
    <name type="common">Purple false brome</name>
    <name type="synonym">Trachynia distachya</name>
    <dbReference type="NCBI Taxonomy" id="15368"/>
    <lineage>
        <taxon>Eukaryota</taxon>
        <taxon>Viridiplantae</taxon>
        <taxon>Streptophyta</taxon>
        <taxon>Embryophyta</taxon>
        <taxon>Tracheophyta</taxon>
        <taxon>Spermatophyta</taxon>
        <taxon>Magnoliopsida</taxon>
        <taxon>Liliopsida</taxon>
        <taxon>Poales</taxon>
        <taxon>Poaceae</taxon>
        <taxon>BOP clade</taxon>
        <taxon>Pooideae</taxon>
        <taxon>Stipodae</taxon>
        <taxon>Brachypodieae</taxon>
        <taxon>Brachypodium</taxon>
    </lineage>
</organism>
<evidence type="ECO:0000256" key="1">
    <source>
        <dbReference type="ARBA" id="ARBA00004123"/>
    </source>
</evidence>
<evidence type="ECO:0000313" key="7">
    <source>
        <dbReference type="EnsemblPlants" id="KQJ94889"/>
    </source>
</evidence>
<evidence type="ECO:0000313" key="6">
    <source>
        <dbReference type="EMBL" id="KQJ94889.1"/>
    </source>
</evidence>
<dbReference type="PANTHER" id="PTHR31500">
    <property type="entry name" value="AT-HOOK MOTIF NUCLEAR-LOCALIZED PROTEIN 9"/>
    <property type="match status" value="1"/>
</dbReference>
<name>A0A0Q3PZQ6_BRADI</name>
<comment type="subcellular location">
    <subcellularLocation>
        <location evidence="1 3">Nucleus</location>
    </subcellularLocation>
</comment>
<keyword evidence="3" id="KW-0238">DNA-binding</keyword>
<dbReference type="PANTHER" id="PTHR31500:SF96">
    <property type="entry name" value="AT-HOOK MOTIF NUCLEAR-LOCALIZED PROTEIN 7"/>
    <property type="match status" value="1"/>
</dbReference>
<dbReference type="ExpressionAtlas" id="A0A0Q3PZQ6">
    <property type="expression patterns" value="baseline"/>
</dbReference>